<reference evidence="2 3" key="1">
    <citation type="submission" date="2024-01" db="EMBL/GenBank/DDBJ databases">
        <title>Genome assemblies of Stephania.</title>
        <authorList>
            <person name="Yang L."/>
        </authorList>
    </citation>
    <scope>NUCLEOTIDE SEQUENCE [LARGE SCALE GENOMIC DNA]</scope>
    <source>
        <strain evidence="2">JXDWG</strain>
        <tissue evidence="2">Leaf</tissue>
    </source>
</reference>
<evidence type="ECO:0000313" key="3">
    <source>
        <dbReference type="Proteomes" id="UP001419268"/>
    </source>
</evidence>
<accession>A0AAP0J2W1</accession>
<dbReference type="AlphaFoldDB" id="A0AAP0J2W1"/>
<gene>
    <name evidence="2" type="ORF">Scep_014309</name>
</gene>
<proteinExistence type="predicted"/>
<comment type="caution">
    <text evidence="2">The sequence shown here is derived from an EMBL/GenBank/DDBJ whole genome shotgun (WGS) entry which is preliminary data.</text>
</comment>
<organism evidence="2 3">
    <name type="scientific">Stephania cephalantha</name>
    <dbReference type="NCBI Taxonomy" id="152367"/>
    <lineage>
        <taxon>Eukaryota</taxon>
        <taxon>Viridiplantae</taxon>
        <taxon>Streptophyta</taxon>
        <taxon>Embryophyta</taxon>
        <taxon>Tracheophyta</taxon>
        <taxon>Spermatophyta</taxon>
        <taxon>Magnoliopsida</taxon>
        <taxon>Ranunculales</taxon>
        <taxon>Menispermaceae</taxon>
        <taxon>Menispermoideae</taxon>
        <taxon>Cissampelideae</taxon>
        <taxon>Stephania</taxon>
    </lineage>
</organism>
<feature type="compositionally biased region" description="Acidic residues" evidence="1">
    <location>
        <begin position="115"/>
        <end position="131"/>
    </location>
</feature>
<keyword evidence="3" id="KW-1185">Reference proteome</keyword>
<feature type="compositionally biased region" description="Basic and acidic residues" evidence="1">
    <location>
        <begin position="132"/>
        <end position="142"/>
    </location>
</feature>
<name>A0AAP0J2W1_9MAGN</name>
<evidence type="ECO:0000256" key="1">
    <source>
        <dbReference type="SAM" id="MobiDB-lite"/>
    </source>
</evidence>
<feature type="region of interest" description="Disordered" evidence="1">
    <location>
        <begin position="1"/>
        <end position="51"/>
    </location>
</feature>
<feature type="region of interest" description="Disordered" evidence="1">
    <location>
        <begin position="107"/>
        <end position="142"/>
    </location>
</feature>
<dbReference type="EMBL" id="JBBNAG010000006">
    <property type="protein sequence ID" value="KAK9125463.1"/>
    <property type="molecule type" value="Genomic_DNA"/>
</dbReference>
<feature type="compositionally biased region" description="Basic and acidic residues" evidence="1">
    <location>
        <begin position="1"/>
        <end position="17"/>
    </location>
</feature>
<sequence length="142" mass="16470">MPHGIWLEERRERENRRRLGRQHTYASRGRSNNNSGIEKTHEDSIEDLEESTSRISRIIKGLLWMKEDTHREAENLGGSTGQISRQGETPHLILDIRADREVDLHGSGAIYREDESSDLEEESLDLEEVLDLEEHSPDLERD</sequence>
<protein>
    <submittedName>
        <fullName evidence="2">Uncharacterized protein</fullName>
    </submittedName>
</protein>
<dbReference type="Proteomes" id="UP001419268">
    <property type="component" value="Unassembled WGS sequence"/>
</dbReference>
<evidence type="ECO:0000313" key="2">
    <source>
        <dbReference type="EMBL" id="KAK9125463.1"/>
    </source>
</evidence>